<keyword evidence="1" id="KW-1133">Transmembrane helix</keyword>
<dbReference type="OrthoDB" id="3789019at2"/>
<keyword evidence="1" id="KW-0812">Transmembrane</keyword>
<accession>A0A4Q5MY97</accession>
<dbReference type="AlphaFoldDB" id="A0A4Q5MY97"/>
<keyword evidence="1" id="KW-0472">Membrane</keyword>
<feature type="transmembrane region" description="Helical" evidence="1">
    <location>
        <begin position="17"/>
        <end position="38"/>
    </location>
</feature>
<gene>
    <name evidence="2" type="ORF">EUA98_12810</name>
</gene>
<dbReference type="EMBL" id="SDWW01000030">
    <property type="protein sequence ID" value="RYV50619.1"/>
    <property type="molecule type" value="Genomic_DNA"/>
</dbReference>
<comment type="caution">
    <text evidence="2">The sequence shown here is derived from an EMBL/GenBank/DDBJ whole genome shotgun (WGS) entry which is preliminary data.</text>
</comment>
<feature type="transmembrane region" description="Helical" evidence="1">
    <location>
        <begin position="113"/>
        <end position="138"/>
    </location>
</feature>
<feature type="transmembrane region" description="Helical" evidence="1">
    <location>
        <begin position="83"/>
        <end position="101"/>
    </location>
</feature>
<dbReference type="Proteomes" id="UP000293764">
    <property type="component" value="Unassembled WGS sequence"/>
</dbReference>
<keyword evidence="3" id="KW-1185">Reference proteome</keyword>
<protein>
    <submittedName>
        <fullName evidence="2">Uncharacterized protein</fullName>
    </submittedName>
</protein>
<organism evidence="2 3">
    <name type="scientific">Pengzhenrongella frigida</name>
    <dbReference type="NCBI Taxonomy" id="1259133"/>
    <lineage>
        <taxon>Bacteria</taxon>
        <taxon>Bacillati</taxon>
        <taxon>Actinomycetota</taxon>
        <taxon>Actinomycetes</taxon>
        <taxon>Micrococcales</taxon>
        <taxon>Pengzhenrongella</taxon>
    </lineage>
</organism>
<proteinExistence type="predicted"/>
<dbReference type="RefSeq" id="WP_130103081.1">
    <property type="nucleotide sequence ID" value="NZ_SDWW01000030.1"/>
</dbReference>
<evidence type="ECO:0000313" key="3">
    <source>
        <dbReference type="Proteomes" id="UP000293764"/>
    </source>
</evidence>
<evidence type="ECO:0000313" key="2">
    <source>
        <dbReference type="EMBL" id="RYV50619.1"/>
    </source>
</evidence>
<feature type="transmembrane region" description="Helical" evidence="1">
    <location>
        <begin position="50"/>
        <end position="71"/>
    </location>
</feature>
<name>A0A4Q5MY97_9MICO</name>
<sequence length="146" mass="15603">MTLTATKRQPLAVRRTGYLVSVLVNAVLLYAANVWPGWDAVPFLTSDMTLVIGLVNASIIVNLVANLVYLVRDPRWLRALGDLLTVSVGLAAMAAMWQVFPFDFSGSSFDWTLVARILLGVGIGGSIIGIVVAIVAFVRAVATRSG</sequence>
<reference evidence="2 3" key="1">
    <citation type="submission" date="2019-01" db="EMBL/GenBank/DDBJ databases">
        <title>Novel species of Cellulomonas.</title>
        <authorList>
            <person name="Liu Q."/>
            <person name="Xin Y.-H."/>
        </authorList>
    </citation>
    <scope>NUCLEOTIDE SEQUENCE [LARGE SCALE GENOMIC DNA]</scope>
    <source>
        <strain evidence="2 3">HLT2-17</strain>
    </source>
</reference>
<evidence type="ECO:0000256" key="1">
    <source>
        <dbReference type="SAM" id="Phobius"/>
    </source>
</evidence>